<dbReference type="VEuPathDB" id="TrichDB:TRFO_22157"/>
<dbReference type="Proteomes" id="UP000179807">
    <property type="component" value="Unassembled WGS sequence"/>
</dbReference>
<dbReference type="GeneID" id="94837101"/>
<keyword evidence="1" id="KW-1133">Transmembrane helix</keyword>
<keyword evidence="1" id="KW-0812">Transmembrane</keyword>
<feature type="transmembrane region" description="Helical" evidence="1">
    <location>
        <begin position="92"/>
        <end position="115"/>
    </location>
</feature>
<dbReference type="RefSeq" id="XP_068362275.1">
    <property type="nucleotide sequence ID" value="XM_068502397.1"/>
</dbReference>
<proteinExistence type="predicted"/>
<keyword evidence="1" id="KW-0472">Membrane</keyword>
<organism evidence="2 3">
    <name type="scientific">Tritrichomonas foetus</name>
    <dbReference type="NCBI Taxonomy" id="1144522"/>
    <lineage>
        <taxon>Eukaryota</taxon>
        <taxon>Metamonada</taxon>
        <taxon>Parabasalia</taxon>
        <taxon>Tritrichomonadida</taxon>
        <taxon>Tritrichomonadidae</taxon>
        <taxon>Tritrichomonas</taxon>
    </lineage>
</organism>
<evidence type="ECO:0000256" key="1">
    <source>
        <dbReference type="SAM" id="Phobius"/>
    </source>
</evidence>
<dbReference type="EMBL" id="MLAK01000648">
    <property type="protein sequence ID" value="OHT09139.1"/>
    <property type="molecule type" value="Genomic_DNA"/>
</dbReference>
<reference evidence="2" key="1">
    <citation type="submission" date="2016-10" db="EMBL/GenBank/DDBJ databases">
        <authorList>
            <person name="Benchimol M."/>
            <person name="Almeida L.G."/>
            <person name="Vasconcelos A.T."/>
            <person name="Perreira-Neves A."/>
            <person name="Rosa I.A."/>
            <person name="Tasca T."/>
            <person name="Bogo M.R."/>
            <person name="de Souza W."/>
        </authorList>
    </citation>
    <scope>NUCLEOTIDE SEQUENCE [LARGE SCALE GENOMIC DNA]</scope>
    <source>
        <strain evidence="2">K</strain>
    </source>
</reference>
<sequence length="119" mass="13150">MNPDSAISLTAVNLATDWNGRGLVCKATTFSFSTMKSIIRGSLKCFSTFSVISFSVRYSISDKSFFSSSKTLNGKWPRETSSTKQFTAYSPYISLAPFIGFLVYITAAQLFFPLLPKVI</sequence>
<evidence type="ECO:0000313" key="2">
    <source>
        <dbReference type="EMBL" id="OHT09139.1"/>
    </source>
</evidence>
<accession>A0A1J4KD45</accession>
<evidence type="ECO:0000313" key="3">
    <source>
        <dbReference type="Proteomes" id="UP000179807"/>
    </source>
</evidence>
<gene>
    <name evidence="2" type="ORF">TRFO_22157</name>
</gene>
<comment type="caution">
    <text evidence="2">The sequence shown here is derived from an EMBL/GenBank/DDBJ whole genome shotgun (WGS) entry which is preliminary data.</text>
</comment>
<name>A0A1J4KD45_9EUKA</name>
<protein>
    <submittedName>
        <fullName evidence="2">Uncharacterized protein</fullName>
    </submittedName>
</protein>
<keyword evidence="3" id="KW-1185">Reference proteome</keyword>
<dbReference type="AlphaFoldDB" id="A0A1J4KD45"/>